<evidence type="ECO:0000313" key="3">
    <source>
        <dbReference type="EMBL" id="TCS87826.1"/>
    </source>
</evidence>
<dbReference type="InterPro" id="IPR029016">
    <property type="entry name" value="GAF-like_dom_sf"/>
</dbReference>
<dbReference type="GO" id="GO:0005829">
    <property type="term" value="C:cytosol"/>
    <property type="evidence" value="ECO:0007669"/>
    <property type="project" value="TreeGrafter"/>
</dbReference>
<dbReference type="FunFam" id="3.30.450.40:FF:000008">
    <property type="entry name" value="GAF domain-containing proteins"/>
    <property type="match status" value="1"/>
</dbReference>
<evidence type="ECO:0000259" key="2">
    <source>
        <dbReference type="Pfam" id="PF13185"/>
    </source>
</evidence>
<dbReference type="RefSeq" id="WP_132128912.1">
    <property type="nucleotide sequence ID" value="NZ_CP042432.1"/>
</dbReference>
<dbReference type="EMBL" id="SMAD01000004">
    <property type="protein sequence ID" value="TCS87826.1"/>
    <property type="molecule type" value="Genomic_DNA"/>
</dbReference>
<dbReference type="SUPFAM" id="SSF55781">
    <property type="entry name" value="GAF domain-like"/>
    <property type="match status" value="1"/>
</dbReference>
<dbReference type="Gene3D" id="3.30.450.40">
    <property type="match status" value="1"/>
</dbReference>
<evidence type="ECO:0000313" key="4">
    <source>
        <dbReference type="Proteomes" id="UP000295807"/>
    </source>
</evidence>
<dbReference type="PANTHER" id="PTHR21021:SF15">
    <property type="entry name" value="FREE METHIONINE-R-SULFOXIDE REDUCTASE"/>
    <property type="match status" value="1"/>
</dbReference>
<reference evidence="3 4" key="1">
    <citation type="submission" date="2019-03" db="EMBL/GenBank/DDBJ databases">
        <title>Genomic Encyclopedia of Type Strains, Phase IV (KMG-IV): sequencing the most valuable type-strain genomes for metagenomic binning, comparative biology and taxonomic classification.</title>
        <authorList>
            <person name="Goeker M."/>
        </authorList>
    </citation>
    <scope>NUCLEOTIDE SEQUENCE [LARGE SCALE GENOMIC DNA]</scope>
    <source>
        <strain evidence="3 4">DSM 21100</strain>
    </source>
</reference>
<dbReference type="AlphaFoldDB" id="A0A4R3KSQ1"/>
<gene>
    <name evidence="3" type="ORF">EDD80_104177</name>
</gene>
<feature type="domain" description="GAF" evidence="2">
    <location>
        <begin position="40"/>
        <end position="145"/>
    </location>
</feature>
<comment type="caution">
    <text evidence="3">The sequence shown here is derived from an EMBL/GenBank/DDBJ whole genome shotgun (WGS) entry which is preliminary data.</text>
</comment>
<name>A0A4R3KSQ1_9SPHI</name>
<dbReference type="InterPro" id="IPR051330">
    <property type="entry name" value="Phosphatase_reg/MetRdx"/>
</dbReference>
<comment type="similarity">
    <text evidence="1">Belongs to the free Met sulfoxide reductase family.</text>
</comment>
<accession>A0A4R3KSQ1</accession>
<sequence>MTTKEDRYKELLPRIKALTEKEPDPVANMANISAVLKEAFNFLWVGFYLVKDDQLVLGPFQGPVACTRIDKGKGVCGTAWAKKEIIIVEDVDQFEGHIACNNLSRSEIVVPVMKNGTFMGVLDVDSDKKDDFNDTDAAYLLRITDLLPL</sequence>
<dbReference type="InterPro" id="IPR003018">
    <property type="entry name" value="GAF"/>
</dbReference>
<evidence type="ECO:0000256" key="1">
    <source>
        <dbReference type="ARBA" id="ARBA00038454"/>
    </source>
</evidence>
<dbReference type="GO" id="GO:0033745">
    <property type="term" value="F:L-methionine-(R)-S-oxide reductase activity"/>
    <property type="evidence" value="ECO:0007669"/>
    <property type="project" value="TreeGrafter"/>
</dbReference>
<organism evidence="3 4">
    <name type="scientific">Anseongella ginsenosidimutans</name>
    <dbReference type="NCBI Taxonomy" id="496056"/>
    <lineage>
        <taxon>Bacteria</taxon>
        <taxon>Pseudomonadati</taxon>
        <taxon>Bacteroidota</taxon>
        <taxon>Sphingobacteriia</taxon>
        <taxon>Sphingobacteriales</taxon>
        <taxon>Sphingobacteriaceae</taxon>
        <taxon>Anseongella</taxon>
    </lineage>
</organism>
<proteinExistence type="inferred from homology"/>
<protein>
    <submittedName>
        <fullName evidence="3">GAF domain-containing protein</fullName>
    </submittedName>
</protein>
<dbReference type="PANTHER" id="PTHR21021">
    <property type="entry name" value="GAF/PUTATIVE CYTOSKELETAL PROTEIN"/>
    <property type="match status" value="1"/>
</dbReference>
<dbReference type="OrthoDB" id="9796252at2"/>
<dbReference type="Pfam" id="PF13185">
    <property type="entry name" value="GAF_2"/>
    <property type="match status" value="1"/>
</dbReference>
<dbReference type="Proteomes" id="UP000295807">
    <property type="component" value="Unassembled WGS sequence"/>
</dbReference>
<keyword evidence="4" id="KW-1185">Reference proteome</keyword>